<dbReference type="PROSITE" id="PS00079">
    <property type="entry name" value="MULTICOPPER_OXIDASE1"/>
    <property type="match status" value="1"/>
</dbReference>
<sequence>MSKNIFGIKNPAPMLAALMLFAITALISPMALSAVQSFNITAKTLPNGQLAYALGSDAEAVIPGPALFVRQGDTINVTLTNTTSAEVGFSVPGLQDKGKGAANALPGQTQNYTFHANKSGTFVYHGNGKEMLGLFGALIVDPTSGPIDRYIDDNGATVPVAQADIDKQFVLFMVGSTFWGTEISGDGTTQKPLWANPNPGAVENDIVRFHILSVGPGHTFHLHAHRWFKTGTNATIDVKLLQDGTDTHSFTVKAGSGVGAGDWQYHCHLVSHMEAGMHGSFKVAPAGGSGASVVGASPYGRILLGPKDEPGLVTFEVSDEPASWFRSARGDAIVGLRNKDVGLTGPDEDKSLDIKTKSLEVIAPGSSVNFVMSDTNGVHTISSLLWPSGAAHMPFNQTTAYRGGGIVKLDTPGLYVFTCKVHPFMFAAVIVDDPDTVGLDLGNPAADYKIDLVTGIKGLPTSTDLAVRLLKTFFIATAPDNWQDYSTGHWSVKFPTLPVRISGAPFGNIASGGLAAPLSAVLNSDQPIAFGSKPAVPGVGEVWVNTQFEKTAGKYKPGTITVVDASNWTVKRKIALPEINMNNPHNMWTNRDQSVVYQTQWFDNKLTLINHADGKLIKNIQVGYSPSHVMTLPSTDDVTIANNGEDSIMMMPAGTSYVFKALPTQAAGQSTAHPHGHWISADGSKIVTPNISTGDVGIYGSNGGIEARTPTGNNAPGAHPVAIGMMPDSSKIYATNLLHHTLSVLDGAGNLLKTVNLIADYNPITGAFADNDGNGKIAVGVLPIQTPVAPDGKSMVIASMGGQIVVVDTSTDTIAAMLDCDPGCHGANFGAKQGGGYYAYVTSKFSNRLAVVDTDPNGDGNLSDATIAGYVPLVTGGNTATDDTVSRLPGFGGQGVLAIPNVYNGWVQNLPETWKSGLTTAQRDPIGH</sequence>
<dbReference type="SUPFAM" id="SSF49503">
    <property type="entry name" value="Cupredoxins"/>
    <property type="match status" value="3"/>
</dbReference>
<dbReference type="InterPro" id="IPR051200">
    <property type="entry name" value="Host-pathogen_enzymatic-act"/>
</dbReference>
<dbReference type="InterPro" id="IPR011045">
    <property type="entry name" value="N2O_reductase_N"/>
</dbReference>
<organism evidence="5 6">
    <name type="scientific">Nitrosomonas oligotropha</name>
    <dbReference type="NCBI Taxonomy" id="42354"/>
    <lineage>
        <taxon>Bacteria</taxon>
        <taxon>Pseudomonadati</taxon>
        <taxon>Pseudomonadota</taxon>
        <taxon>Betaproteobacteria</taxon>
        <taxon>Nitrosomonadales</taxon>
        <taxon>Nitrosomonadaceae</taxon>
        <taxon>Nitrosomonas</taxon>
    </lineage>
</organism>
<proteinExistence type="predicted"/>
<name>A0A1H8J359_9PROT</name>
<evidence type="ECO:0000256" key="2">
    <source>
        <dbReference type="ARBA" id="ARBA00023002"/>
    </source>
</evidence>
<dbReference type="InterPro" id="IPR008972">
    <property type="entry name" value="Cupredoxin"/>
</dbReference>
<keyword evidence="2" id="KW-0560">Oxidoreductase</keyword>
<dbReference type="GO" id="GO:0005507">
    <property type="term" value="F:copper ion binding"/>
    <property type="evidence" value="ECO:0007669"/>
    <property type="project" value="InterPro"/>
</dbReference>
<dbReference type="PANTHER" id="PTHR47197">
    <property type="entry name" value="PROTEIN NIRF"/>
    <property type="match status" value="1"/>
</dbReference>
<evidence type="ECO:0000256" key="1">
    <source>
        <dbReference type="ARBA" id="ARBA00022723"/>
    </source>
</evidence>
<dbReference type="AlphaFoldDB" id="A0A1H8J359"/>
<dbReference type="Gene3D" id="2.60.40.420">
    <property type="entry name" value="Cupredoxins - blue copper proteins"/>
    <property type="match status" value="3"/>
</dbReference>
<dbReference type="Proteomes" id="UP000198814">
    <property type="component" value="Unassembled WGS sequence"/>
</dbReference>
<dbReference type="InterPro" id="IPR033138">
    <property type="entry name" value="Cu_oxidase_CS"/>
</dbReference>
<dbReference type="EMBL" id="FODO01000001">
    <property type="protein sequence ID" value="SEN74647.1"/>
    <property type="molecule type" value="Genomic_DNA"/>
</dbReference>
<dbReference type="Gene3D" id="2.130.10.10">
    <property type="entry name" value="YVTN repeat-like/Quinoprotein amine dehydrogenase"/>
    <property type="match status" value="3"/>
</dbReference>
<dbReference type="InterPro" id="IPR011706">
    <property type="entry name" value="Cu-oxidase_C"/>
</dbReference>
<dbReference type="PROSITE" id="PS00080">
    <property type="entry name" value="MULTICOPPER_OXIDASE2"/>
    <property type="match status" value="1"/>
</dbReference>
<protein>
    <submittedName>
        <fullName evidence="5">DNA-binding beta-propeller fold protein YncE</fullName>
    </submittedName>
</protein>
<dbReference type="PANTHER" id="PTHR47197:SF3">
    <property type="entry name" value="DIHYDRO-HEME D1 DEHYDROGENASE"/>
    <property type="match status" value="1"/>
</dbReference>
<evidence type="ECO:0000313" key="6">
    <source>
        <dbReference type="Proteomes" id="UP000198814"/>
    </source>
</evidence>
<dbReference type="InterPro" id="IPR011707">
    <property type="entry name" value="Cu-oxidase-like_N"/>
</dbReference>
<evidence type="ECO:0000259" key="4">
    <source>
        <dbReference type="Pfam" id="PF07732"/>
    </source>
</evidence>
<keyword evidence="6" id="KW-1185">Reference proteome</keyword>
<dbReference type="GO" id="GO:0016491">
    <property type="term" value="F:oxidoreductase activity"/>
    <property type="evidence" value="ECO:0007669"/>
    <property type="project" value="UniProtKB-KW"/>
</dbReference>
<dbReference type="STRING" id="42354.SAMN05216333_10168"/>
<dbReference type="GO" id="GO:0003677">
    <property type="term" value="F:DNA binding"/>
    <property type="evidence" value="ECO:0007669"/>
    <property type="project" value="UniProtKB-KW"/>
</dbReference>
<gene>
    <name evidence="5" type="ORF">SAMN05216333_10168</name>
</gene>
<accession>A0A1H8J359</accession>
<evidence type="ECO:0000259" key="3">
    <source>
        <dbReference type="Pfam" id="PF07731"/>
    </source>
</evidence>
<dbReference type="InterPro" id="IPR015943">
    <property type="entry name" value="WD40/YVTN_repeat-like_dom_sf"/>
</dbReference>
<dbReference type="Pfam" id="PF07732">
    <property type="entry name" value="Cu-oxidase_3"/>
    <property type="match status" value="1"/>
</dbReference>
<dbReference type="InterPro" id="IPR002355">
    <property type="entry name" value="Cu_oxidase_Cu_BS"/>
</dbReference>
<dbReference type="Pfam" id="PF07731">
    <property type="entry name" value="Cu-oxidase_2"/>
    <property type="match status" value="1"/>
</dbReference>
<feature type="domain" description="Plastocyanin-like" evidence="4">
    <location>
        <begin position="62"/>
        <end position="143"/>
    </location>
</feature>
<dbReference type="SUPFAM" id="SSF50974">
    <property type="entry name" value="Nitrous oxide reductase, N-terminal domain"/>
    <property type="match status" value="1"/>
</dbReference>
<keyword evidence="1" id="KW-0479">Metal-binding</keyword>
<evidence type="ECO:0000313" key="5">
    <source>
        <dbReference type="EMBL" id="SEN74647.1"/>
    </source>
</evidence>
<keyword evidence="5" id="KW-0238">DNA-binding</keyword>
<reference evidence="6" key="1">
    <citation type="submission" date="2016-10" db="EMBL/GenBank/DDBJ databases">
        <authorList>
            <person name="Varghese N."/>
            <person name="Submissions S."/>
        </authorList>
    </citation>
    <scope>NUCLEOTIDE SEQUENCE [LARGE SCALE GENOMIC DNA]</scope>
    <source>
        <strain evidence="6">Nm76</strain>
    </source>
</reference>
<feature type="domain" description="Plastocyanin-like" evidence="3">
    <location>
        <begin position="203"/>
        <end position="285"/>
    </location>
</feature>
<dbReference type="RefSeq" id="WP_256206032.1">
    <property type="nucleotide sequence ID" value="NZ_FNOE01000001.1"/>
</dbReference>